<accession>A0ABS6PWU5</accession>
<proteinExistence type="predicted"/>
<comment type="caution">
    <text evidence="1">The sequence shown here is derived from an EMBL/GenBank/DDBJ whole genome shotgun (WGS) entry which is preliminary data.</text>
</comment>
<evidence type="ECO:0000313" key="1">
    <source>
        <dbReference type="EMBL" id="MBV4464953.1"/>
    </source>
</evidence>
<evidence type="ECO:0000313" key="2">
    <source>
        <dbReference type="Proteomes" id="UP000886900"/>
    </source>
</evidence>
<dbReference type="RefSeq" id="WP_217857194.1">
    <property type="nucleotide sequence ID" value="NZ_JAHSTV010000007.1"/>
</dbReference>
<organism evidence="1 2">
    <name type="scientific">Pseudomonas farris</name>
    <dbReference type="NCBI Taxonomy" id="2841207"/>
    <lineage>
        <taxon>Bacteria</taxon>
        <taxon>Pseudomonadati</taxon>
        <taxon>Pseudomonadota</taxon>
        <taxon>Gammaproteobacteria</taxon>
        <taxon>Pseudomonadales</taxon>
        <taxon>Pseudomonadaceae</taxon>
        <taxon>Pseudomonas</taxon>
    </lineage>
</organism>
<sequence length="273" mass="29927">MGALEEASRKGNFAVSFRSAGKATLDALARGAAAKGHDILEKTIKKSSIENAYGAEKAPSVLAAVKSAGIEGYVGHWNSTGLVGIYLSGKNEHDKPIYPIDIKDLESSLASLKSKVNWPTIPFTGDYDMHDLITFRGAGPPRTVLADSKEEKDIIDLMNRQVAEVDPNRPFEVKQRNTIRHGPQVNFFSHMVASESEVVAKSGGVLGAVARPGEFPVAMLDRGQWTVLENIKQLDSYYSNVGARIKESWKPGGVRHFKDEKIVNLERMPYCSR</sequence>
<dbReference type="EMBL" id="JAHSTV010000007">
    <property type="protein sequence ID" value="MBV4464953.1"/>
    <property type="molecule type" value="Genomic_DNA"/>
</dbReference>
<gene>
    <name evidence="1" type="ORF">KVG95_16635</name>
</gene>
<reference evidence="1" key="1">
    <citation type="submission" date="2021-06" db="EMBL/GenBank/DDBJ databases">
        <title>Updating the genus Pseudomonas: Description of 43 new species and partition of the Pseudomonas putida group.</title>
        <authorList>
            <person name="Girard L."/>
            <person name="Lood C."/>
            <person name="Vandamme P."/>
            <person name="Rokni-Zadeh H."/>
            <person name="Van Noort V."/>
            <person name="Hofte M."/>
            <person name="Lavigne R."/>
            <person name="De Mot R."/>
        </authorList>
    </citation>
    <scope>NUCLEOTIDE SEQUENCE</scope>
    <source>
        <strain evidence="1">SWRI79</strain>
    </source>
</reference>
<name>A0ABS6PWU5_9PSED</name>
<protein>
    <recommendedName>
        <fullName evidence="3">Insecticial toxin</fullName>
    </recommendedName>
</protein>
<evidence type="ECO:0008006" key="3">
    <source>
        <dbReference type="Google" id="ProtNLM"/>
    </source>
</evidence>
<keyword evidence="2" id="KW-1185">Reference proteome</keyword>
<dbReference type="Proteomes" id="UP000886900">
    <property type="component" value="Unassembled WGS sequence"/>
</dbReference>